<feature type="compositionally biased region" description="Polar residues" evidence="1">
    <location>
        <begin position="616"/>
        <end position="625"/>
    </location>
</feature>
<feature type="compositionally biased region" description="Low complexity" evidence="1">
    <location>
        <begin position="535"/>
        <end position="546"/>
    </location>
</feature>
<dbReference type="KEGG" id="soy:115886388"/>
<feature type="region of interest" description="Disordered" evidence="1">
    <location>
        <begin position="129"/>
        <end position="181"/>
    </location>
</feature>
<feature type="compositionally biased region" description="Basic and acidic residues" evidence="1">
    <location>
        <begin position="245"/>
        <end position="254"/>
    </location>
</feature>
<evidence type="ECO:0000313" key="4">
    <source>
        <dbReference type="RefSeq" id="XP_030761370.1"/>
    </source>
</evidence>
<feature type="compositionally biased region" description="Low complexity" evidence="1">
    <location>
        <begin position="470"/>
        <end position="479"/>
    </location>
</feature>
<feature type="compositionally biased region" description="Low complexity" evidence="1">
    <location>
        <begin position="819"/>
        <end position="838"/>
    </location>
</feature>
<feature type="compositionally biased region" description="Basic and acidic residues" evidence="1">
    <location>
        <begin position="726"/>
        <end position="738"/>
    </location>
</feature>
<feature type="chain" id="PRO_5026861355" evidence="2">
    <location>
        <begin position="19"/>
        <end position="855"/>
    </location>
</feature>
<reference evidence="4" key="1">
    <citation type="submission" date="2025-08" db="UniProtKB">
        <authorList>
            <consortium name="RefSeq"/>
        </authorList>
    </citation>
    <scope>IDENTIFICATION</scope>
    <source>
        <tissue evidence="4">Gonads</tissue>
    </source>
</reference>
<feature type="compositionally biased region" description="Low complexity" evidence="1">
    <location>
        <begin position="793"/>
        <end position="806"/>
    </location>
</feature>
<evidence type="ECO:0000256" key="1">
    <source>
        <dbReference type="SAM" id="MobiDB-lite"/>
    </source>
</evidence>
<feature type="region of interest" description="Disordered" evidence="1">
    <location>
        <begin position="229"/>
        <end position="433"/>
    </location>
</feature>
<evidence type="ECO:0000256" key="2">
    <source>
        <dbReference type="SAM" id="SignalP"/>
    </source>
</evidence>
<feature type="compositionally biased region" description="Polar residues" evidence="1">
    <location>
        <begin position="130"/>
        <end position="144"/>
    </location>
</feature>
<feature type="compositionally biased region" description="Polar residues" evidence="1">
    <location>
        <begin position="167"/>
        <end position="180"/>
    </location>
</feature>
<feature type="compositionally biased region" description="Low complexity" evidence="1">
    <location>
        <begin position="365"/>
        <end position="379"/>
    </location>
</feature>
<feature type="compositionally biased region" description="Basic and acidic residues" evidence="1">
    <location>
        <begin position="50"/>
        <end position="66"/>
    </location>
</feature>
<dbReference type="OrthoDB" id="8192055at2759"/>
<dbReference type="InParanoid" id="A0A6J2YER5"/>
<feature type="compositionally biased region" description="Low complexity" evidence="1">
    <location>
        <begin position="486"/>
        <end position="517"/>
    </location>
</feature>
<dbReference type="FunCoup" id="A0A6J2YER5">
    <property type="interactions" value="2"/>
</dbReference>
<dbReference type="GeneID" id="115886388"/>
<feature type="compositionally biased region" description="Polar residues" evidence="1">
    <location>
        <begin position="661"/>
        <end position="673"/>
    </location>
</feature>
<accession>A0A6J2YER5</accession>
<feature type="region of interest" description="Disordered" evidence="1">
    <location>
        <begin position="23"/>
        <end position="71"/>
    </location>
</feature>
<organism evidence="3 4">
    <name type="scientific">Sitophilus oryzae</name>
    <name type="common">Rice weevil</name>
    <name type="synonym">Curculio oryzae</name>
    <dbReference type="NCBI Taxonomy" id="7048"/>
    <lineage>
        <taxon>Eukaryota</taxon>
        <taxon>Metazoa</taxon>
        <taxon>Ecdysozoa</taxon>
        <taxon>Arthropoda</taxon>
        <taxon>Hexapoda</taxon>
        <taxon>Insecta</taxon>
        <taxon>Pterygota</taxon>
        <taxon>Neoptera</taxon>
        <taxon>Endopterygota</taxon>
        <taxon>Coleoptera</taxon>
        <taxon>Polyphaga</taxon>
        <taxon>Cucujiformia</taxon>
        <taxon>Curculionidae</taxon>
        <taxon>Dryophthorinae</taxon>
        <taxon>Sitophilus</taxon>
    </lineage>
</organism>
<protein>
    <submittedName>
        <fullName evidence="4">Flocculation protein FLO11 isoform X1</fullName>
    </submittedName>
</protein>
<feature type="signal peptide" evidence="2">
    <location>
        <begin position="1"/>
        <end position="18"/>
    </location>
</feature>
<keyword evidence="3" id="KW-1185">Reference proteome</keyword>
<gene>
    <name evidence="4" type="primary">LOC115886388</name>
</gene>
<feature type="compositionally biased region" description="Low complexity" evidence="1">
    <location>
        <begin position="705"/>
        <end position="718"/>
    </location>
</feature>
<feature type="compositionally biased region" description="Low complexity" evidence="1">
    <location>
        <begin position="644"/>
        <end position="660"/>
    </location>
</feature>
<evidence type="ECO:0000313" key="3">
    <source>
        <dbReference type="Proteomes" id="UP000504635"/>
    </source>
</evidence>
<sequence length="855" mass="91987">MNTAWIFISICIVSSAVAFPAQEAKPTTEEKPDQEFVFVQSSGSKAKPITRKDKTVDKERPFETAHKLPPSLTYALNDEEEETTSLVKLIKKSGKKVHKRAAQNAPAPAPAGAIKLNVAKLLEKYKQEIKTSTTEKPSSTAKTTKASRRRIANKRTKKEIKAEDSGISATSPSPVLTTSKIAPKNIDMDVVGAASEKQRSRIQIKKGPNGQEYEYEYVYYYYDEDDEKDKITNAHDGPAKNTISRSDKNREKPTPEANEVVPSRGKARGRQLGEDEPVQEERLPANTRFPPRSRNLNTTPVPDEDDDSKVAASRTRTRGKATTESSNAEDDNVSDETQGTRGRTRANVRRPSLDLVDSETFNTHSAAAQSPSFPAQLPAGPVRFLGATPNEFYDLPEDPEDKEPSREPAPVSENTEETKKPVPENGEPTTPMAGMEKVALDLYAISQGTQKLFGEDGTEISTEDGKSTGETDATTPESSSTEEIETTTPTTTTTTTTTTPAPTTTTRTTTTTTEAPTKASRFGGRRTPLSGRKGGSTTTTEASSPSEKPKKFGRPSGSFGGRRNKPTHAPAVEEDSHKEESKPVSQSKPATRGRFGGPRTRGRTTAAPEERKDDSSTSAPTTNHKPTLPRSRPSFNSLKGRGRTTTSAPASEEAPADSEPQGSSSEPVSTTTARARRVLPGATGNIKPLRPGPRINLAGRRGGQTTTTTTEASAAENNSEAENEEETHVEAASEKDEAPAPAPVDNSPLGRLRNKQNRVNVQPKSKSTPTASASAQVQVRRVNPLLARRRPGATTEAPSSEAPSSEAPEEAEEAEIETEAAPSSSTTTEEPKGLSKLLAGRRRAGARVPGTISHK</sequence>
<feature type="compositionally biased region" description="Basic residues" evidence="1">
    <location>
        <begin position="145"/>
        <end position="158"/>
    </location>
</feature>
<keyword evidence="2" id="KW-0732">Signal</keyword>
<feature type="compositionally biased region" description="Low complexity" evidence="1">
    <location>
        <begin position="763"/>
        <end position="775"/>
    </location>
</feature>
<dbReference type="RefSeq" id="XP_030761370.1">
    <property type="nucleotide sequence ID" value="XM_030905510.1"/>
</dbReference>
<dbReference type="AlphaFoldDB" id="A0A6J2YER5"/>
<name>A0A6J2YER5_SITOR</name>
<dbReference type="Proteomes" id="UP000504635">
    <property type="component" value="Unplaced"/>
</dbReference>
<proteinExistence type="predicted"/>
<feature type="region of interest" description="Disordered" evidence="1">
    <location>
        <begin position="450"/>
        <end position="855"/>
    </location>
</feature>
<feature type="compositionally biased region" description="Acidic residues" evidence="1">
    <location>
        <begin position="807"/>
        <end position="818"/>
    </location>
</feature>